<keyword evidence="1" id="KW-1133">Transmembrane helix</keyword>
<dbReference type="EMBL" id="AGQV01000001">
    <property type="protein sequence ID" value="EHH68828.1"/>
    <property type="molecule type" value="Genomic_DNA"/>
</dbReference>
<evidence type="ECO:0000256" key="1">
    <source>
        <dbReference type="SAM" id="Phobius"/>
    </source>
</evidence>
<evidence type="ECO:0000313" key="2">
    <source>
        <dbReference type="EMBL" id="EHH68828.1"/>
    </source>
</evidence>
<evidence type="ECO:0000313" key="3">
    <source>
        <dbReference type="Proteomes" id="UP000004949"/>
    </source>
</evidence>
<feature type="transmembrane region" description="Helical" evidence="1">
    <location>
        <begin position="110"/>
        <end position="128"/>
    </location>
</feature>
<dbReference type="STRING" id="1088869.GMO_01350"/>
<gene>
    <name evidence="2" type="ORF">GMO_01350</name>
</gene>
<comment type="caution">
    <text evidence="2">The sequence shown here is derived from an EMBL/GenBank/DDBJ whole genome shotgun (WGS) entry which is preliminary data.</text>
</comment>
<feature type="transmembrane region" description="Helical" evidence="1">
    <location>
        <begin position="23"/>
        <end position="44"/>
    </location>
</feature>
<keyword evidence="1" id="KW-0812">Transmembrane</keyword>
<dbReference type="PATRIC" id="fig|1088869.3.peg.135"/>
<accession>G6XF70</accession>
<protein>
    <recommendedName>
        <fullName evidence="4">Small multidrug resistance family-3 protein</fullName>
    </recommendedName>
</protein>
<sequence length="129" mass="13304">MPAGCGVTGTGFPHPEKNSPMTVAGLAALLLLAAFLEVGGDALVRSGLHATGGARVLYLVAGGLVLWIYGVTVNLPDWDFGRLLGVYVALFFVAAQIVAYFGFGEVPSLPVCLGGVLIVSGGLLMTVWR</sequence>
<proteinExistence type="predicted"/>
<keyword evidence="1" id="KW-0472">Membrane</keyword>
<dbReference type="Proteomes" id="UP000004949">
    <property type="component" value="Unassembled WGS sequence"/>
</dbReference>
<dbReference type="AlphaFoldDB" id="G6XF70"/>
<reference evidence="2 3" key="1">
    <citation type="submission" date="2011-10" db="EMBL/GenBank/DDBJ databases">
        <title>Genome sequence of Gluconobacter morbifer G707, isolated from Drosophila gut.</title>
        <authorList>
            <person name="Lee W.-J."/>
            <person name="Kim E.-K."/>
        </authorList>
    </citation>
    <scope>NUCLEOTIDE SEQUENCE [LARGE SCALE GENOMIC DNA]</scope>
    <source>
        <strain evidence="2 3">G707</strain>
    </source>
</reference>
<keyword evidence="3" id="KW-1185">Reference proteome</keyword>
<feature type="transmembrane region" description="Helical" evidence="1">
    <location>
        <begin position="84"/>
        <end position="103"/>
    </location>
</feature>
<evidence type="ECO:0008006" key="4">
    <source>
        <dbReference type="Google" id="ProtNLM"/>
    </source>
</evidence>
<organism evidence="2 3">
    <name type="scientific">Gluconobacter morbifer G707</name>
    <dbReference type="NCBI Taxonomy" id="1088869"/>
    <lineage>
        <taxon>Bacteria</taxon>
        <taxon>Pseudomonadati</taxon>
        <taxon>Pseudomonadota</taxon>
        <taxon>Alphaproteobacteria</taxon>
        <taxon>Acetobacterales</taxon>
        <taxon>Acetobacteraceae</taxon>
        <taxon>Gluconobacter</taxon>
    </lineage>
</organism>
<name>G6XF70_9PROT</name>
<feature type="transmembrane region" description="Helical" evidence="1">
    <location>
        <begin position="56"/>
        <end position="72"/>
    </location>
</feature>